<evidence type="ECO:0000313" key="2">
    <source>
        <dbReference type="EMBL" id="GAP41994.1"/>
    </source>
</evidence>
<dbReference type="PATRIC" id="fig|1678841.3.peg.150"/>
<reference evidence="2" key="1">
    <citation type="journal article" date="2015" name="Genome Announc.">
        <title>Draft Genome Sequence of Bacteroidales Strain TBC1, a Novel Isolate from a Methanogenic Wastewater Treatment System.</title>
        <authorList>
            <person name="Tourlousse D.M."/>
            <person name="Matsuura N."/>
            <person name="Sun L."/>
            <person name="Toyonaga M."/>
            <person name="Kuroda K."/>
            <person name="Ohashi A."/>
            <person name="Cruz R."/>
            <person name="Yamaguchi T."/>
            <person name="Sekiguchi Y."/>
        </authorList>
    </citation>
    <scope>NUCLEOTIDE SEQUENCE [LARGE SCALE GENOMIC DNA]</scope>
    <source>
        <strain evidence="2">TBC1</strain>
    </source>
</reference>
<evidence type="ECO:0000259" key="1">
    <source>
        <dbReference type="Pfam" id="PF03167"/>
    </source>
</evidence>
<proteinExistence type="predicted"/>
<dbReference type="InterPro" id="IPR005122">
    <property type="entry name" value="Uracil-DNA_glycosylase-like"/>
</dbReference>
<feature type="domain" description="Uracil-DNA glycosylase-like" evidence="1">
    <location>
        <begin position="76"/>
        <end position="254"/>
    </location>
</feature>
<dbReference type="STRING" id="1678841.TBC1_11122"/>
<name>A0A0S7BNH8_9BACT</name>
<dbReference type="AlphaFoldDB" id="A0A0S7BNH8"/>
<dbReference type="Gene3D" id="3.40.470.10">
    <property type="entry name" value="Uracil-DNA glycosylase-like domain"/>
    <property type="match status" value="1"/>
</dbReference>
<protein>
    <recommendedName>
        <fullName evidence="1">Uracil-DNA glycosylase-like domain-containing protein</fullName>
    </recommendedName>
</protein>
<accession>A0A0S7BNH8</accession>
<dbReference type="SUPFAM" id="SSF52141">
    <property type="entry name" value="Uracil-DNA glycosylase-like"/>
    <property type="match status" value="1"/>
</dbReference>
<dbReference type="InterPro" id="IPR032579">
    <property type="entry name" value="Phe_SMUG2-like"/>
</dbReference>
<evidence type="ECO:0000313" key="3">
    <source>
        <dbReference type="Proteomes" id="UP000053091"/>
    </source>
</evidence>
<dbReference type="CDD" id="cd19375">
    <property type="entry name" value="UDG-F3-like_SMUG2"/>
    <property type="match status" value="1"/>
</dbReference>
<dbReference type="InterPro" id="IPR036895">
    <property type="entry name" value="Uracil-DNA_glycosylase-like_sf"/>
</dbReference>
<dbReference type="Proteomes" id="UP000053091">
    <property type="component" value="Unassembled WGS sequence"/>
</dbReference>
<organism evidence="2">
    <name type="scientific">Lentimicrobium saccharophilum</name>
    <dbReference type="NCBI Taxonomy" id="1678841"/>
    <lineage>
        <taxon>Bacteria</taxon>
        <taxon>Pseudomonadati</taxon>
        <taxon>Bacteroidota</taxon>
        <taxon>Bacteroidia</taxon>
        <taxon>Bacteroidales</taxon>
        <taxon>Lentimicrobiaceae</taxon>
        <taxon>Lentimicrobium</taxon>
    </lineage>
</organism>
<dbReference type="Pfam" id="PF03167">
    <property type="entry name" value="UDG"/>
    <property type="match status" value="1"/>
</dbReference>
<dbReference type="RefSeq" id="WP_236695622.1">
    <property type="nucleotide sequence ID" value="NZ_DF968182.1"/>
</dbReference>
<gene>
    <name evidence="2" type="ORF">TBC1_11122</name>
</gene>
<sequence length="258" mass="29604">MTPAPAEAERSTRNAAWSSYFTDTHNLKMTFADRIIAMNKSLDFKGKLPEGISVMNPFGGNSESLAVSSLFYKTFYNDNRKRRLILGINPGRFGAGVTGIPFTDTKRLKNECGLSYSGNETHEPSSVFVYDVIAGYGGVYKFYADFYINSVCPLGFTIRDWKGREKNYNYYDSRELTEAVYEFIVDNIRKQITTGIETDRCFCFGTGKNEQFLRELNEEYGFFGNIIALEHPRYIMQYKAKRKQYYIEKYLNAFGLTG</sequence>
<dbReference type="EMBL" id="DF968182">
    <property type="protein sequence ID" value="GAP41994.1"/>
    <property type="molecule type" value="Genomic_DNA"/>
</dbReference>
<keyword evidence="3" id="KW-1185">Reference proteome</keyword>